<name>A0ABQ4D9L6_9CELL</name>
<reference evidence="1 2" key="1">
    <citation type="submission" date="2021-01" db="EMBL/GenBank/DDBJ databases">
        <title>Whole genome shotgun sequence of Cellulomonas oligotrophica NBRC 109435.</title>
        <authorList>
            <person name="Komaki H."/>
            <person name="Tamura T."/>
        </authorList>
    </citation>
    <scope>NUCLEOTIDE SEQUENCE [LARGE SCALE GENOMIC DNA]</scope>
    <source>
        <strain evidence="1 2">NBRC 109435</strain>
    </source>
</reference>
<organism evidence="1 2">
    <name type="scientific">Cellulomonas oligotrophica</name>
    <dbReference type="NCBI Taxonomy" id="931536"/>
    <lineage>
        <taxon>Bacteria</taxon>
        <taxon>Bacillati</taxon>
        <taxon>Actinomycetota</taxon>
        <taxon>Actinomycetes</taxon>
        <taxon>Micrococcales</taxon>
        <taxon>Cellulomonadaceae</taxon>
        <taxon>Cellulomonas</taxon>
    </lineage>
</organism>
<evidence type="ECO:0000313" key="2">
    <source>
        <dbReference type="Proteomes" id="UP000618382"/>
    </source>
</evidence>
<keyword evidence="2" id="KW-1185">Reference proteome</keyword>
<protein>
    <recommendedName>
        <fullName evidence="3">DUF222 domain-containing protein</fullName>
    </recommendedName>
</protein>
<dbReference type="EMBL" id="BONN01000003">
    <property type="protein sequence ID" value="GIG32410.1"/>
    <property type="molecule type" value="Genomic_DNA"/>
</dbReference>
<proteinExistence type="predicted"/>
<accession>A0ABQ4D9L6</accession>
<gene>
    <name evidence="1" type="ORF">Col01nite_15690</name>
</gene>
<evidence type="ECO:0008006" key="3">
    <source>
        <dbReference type="Google" id="ProtNLM"/>
    </source>
</evidence>
<evidence type="ECO:0000313" key="1">
    <source>
        <dbReference type="EMBL" id="GIG32410.1"/>
    </source>
</evidence>
<dbReference type="Proteomes" id="UP000618382">
    <property type="component" value="Unassembled WGS sequence"/>
</dbReference>
<sequence length="157" mass="17035">MRPGGASTVLALWEPLKKSAWPLAKKAAVTITAYLATHPEAQERLAGVGRRLTDVQKARTPEGRIRRGLAPIREHAHEVVDATGDSPAAVQAQSWLLRADHIERALGILEHRPRSERKEGLATVVGMTDALTAEVLLSLIPPPTAVDDQHDGEVTRE</sequence>
<comment type="caution">
    <text evidence="1">The sequence shown here is derived from an EMBL/GenBank/DDBJ whole genome shotgun (WGS) entry which is preliminary data.</text>
</comment>